<dbReference type="InterPro" id="IPR009057">
    <property type="entry name" value="Homeodomain-like_sf"/>
</dbReference>
<sequence>MYLEYKDKQLQSFLRLTDQIDLITENRVIKKGMNHLFWNQSDQTILLRVNGFPVSLLPNHITTATELQEVIVLFWQKGLITLSFNREFYCLRDHEEEVSCNGIIFYGTKEIPLIQLSEPETVKMQSLFLVFEEEFDTQDTVQGEMLQMLLTRMIIKCTRLAKEQLAMQPTSSGSSDLVRAYTLLVDKHFKTVKNVSAYADMLNKSPKTLANSFSQHSDKSPLRIIHERLIAEAKRILLKTDKTAKETAYELGFDDASAFNKLFKKISGLSPMEYKQMQKVQD</sequence>
<protein>
    <submittedName>
        <fullName evidence="5">Helix-turn-helix domain-containing protein</fullName>
    </submittedName>
</protein>
<accession>A0ABY6CS86</accession>
<evidence type="ECO:0000256" key="3">
    <source>
        <dbReference type="ARBA" id="ARBA00023163"/>
    </source>
</evidence>
<keyword evidence="2" id="KW-0238">DNA-binding</keyword>
<dbReference type="SUPFAM" id="SSF46689">
    <property type="entry name" value="Homeodomain-like"/>
    <property type="match status" value="1"/>
</dbReference>
<keyword evidence="6" id="KW-1185">Reference proteome</keyword>
<dbReference type="PANTHER" id="PTHR43280:SF32">
    <property type="entry name" value="TRANSCRIPTIONAL REGULATORY PROTEIN"/>
    <property type="match status" value="1"/>
</dbReference>
<dbReference type="PROSITE" id="PS01124">
    <property type="entry name" value="HTH_ARAC_FAMILY_2"/>
    <property type="match status" value="1"/>
</dbReference>
<dbReference type="InterPro" id="IPR018060">
    <property type="entry name" value="HTH_AraC"/>
</dbReference>
<dbReference type="Proteomes" id="UP001065174">
    <property type="component" value="Chromosome"/>
</dbReference>
<organism evidence="5 6">
    <name type="scientific">Reichenbachiella agarivorans</name>
    <dbReference type="NCBI Taxonomy" id="2979464"/>
    <lineage>
        <taxon>Bacteria</taxon>
        <taxon>Pseudomonadati</taxon>
        <taxon>Bacteroidota</taxon>
        <taxon>Cytophagia</taxon>
        <taxon>Cytophagales</taxon>
        <taxon>Reichenbachiellaceae</taxon>
        <taxon>Reichenbachiella</taxon>
    </lineage>
</organism>
<dbReference type="PANTHER" id="PTHR43280">
    <property type="entry name" value="ARAC-FAMILY TRANSCRIPTIONAL REGULATOR"/>
    <property type="match status" value="1"/>
</dbReference>
<evidence type="ECO:0000259" key="4">
    <source>
        <dbReference type="PROSITE" id="PS01124"/>
    </source>
</evidence>
<keyword evidence="1" id="KW-0805">Transcription regulation</keyword>
<evidence type="ECO:0000256" key="1">
    <source>
        <dbReference type="ARBA" id="ARBA00023015"/>
    </source>
</evidence>
<dbReference type="SMART" id="SM00342">
    <property type="entry name" value="HTH_ARAC"/>
    <property type="match status" value="1"/>
</dbReference>
<dbReference type="Pfam" id="PF12833">
    <property type="entry name" value="HTH_18"/>
    <property type="match status" value="1"/>
</dbReference>
<keyword evidence="3" id="KW-0804">Transcription</keyword>
<dbReference type="EMBL" id="CP106679">
    <property type="protein sequence ID" value="UXP33382.1"/>
    <property type="molecule type" value="Genomic_DNA"/>
</dbReference>
<dbReference type="Gene3D" id="1.10.10.60">
    <property type="entry name" value="Homeodomain-like"/>
    <property type="match status" value="1"/>
</dbReference>
<evidence type="ECO:0000313" key="5">
    <source>
        <dbReference type="EMBL" id="UXP33382.1"/>
    </source>
</evidence>
<reference evidence="5" key="1">
    <citation type="submission" date="2022-09" db="EMBL/GenBank/DDBJ databases">
        <title>Comparative genomics and taxonomic characterization of three novel marine species of genus Reichenbachiella exhibiting antioxidant and polysaccharide degradation activities.</title>
        <authorList>
            <person name="Muhammad N."/>
            <person name="Lee Y.-J."/>
            <person name="Ko J."/>
            <person name="Kim S.-G."/>
        </authorList>
    </citation>
    <scope>NUCLEOTIDE SEQUENCE</scope>
    <source>
        <strain evidence="5">BKB1-1</strain>
    </source>
</reference>
<evidence type="ECO:0000256" key="2">
    <source>
        <dbReference type="ARBA" id="ARBA00023125"/>
    </source>
</evidence>
<name>A0ABY6CS86_9BACT</name>
<proteinExistence type="predicted"/>
<gene>
    <name evidence="5" type="ORF">N6H18_05380</name>
</gene>
<feature type="domain" description="HTH araC/xylS-type" evidence="4">
    <location>
        <begin position="179"/>
        <end position="277"/>
    </location>
</feature>
<evidence type="ECO:0000313" key="6">
    <source>
        <dbReference type="Proteomes" id="UP001065174"/>
    </source>
</evidence>
<dbReference type="RefSeq" id="WP_262310811.1">
    <property type="nucleotide sequence ID" value="NZ_CP106679.1"/>
</dbReference>